<gene>
    <name evidence="1" type="ORF">L6164_033481</name>
</gene>
<comment type="caution">
    <text evidence="1">The sequence shown here is derived from an EMBL/GenBank/DDBJ whole genome shotgun (WGS) entry which is preliminary data.</text>
</comment>
<name>A0ACB9KRT0_BAUVA</name>
<evidence type="ECO:0000313" key="2">
    <source>
        <dbReference type="Proteomes" id="UP000828941"/>
    </source>
</evidence>
<evidence type="ECO:0000313" key="1">
    <source>
        <dbReference type="EMBL" id="KAI4300064.1"/>
    </source>
</evidence>
<dbReference type="Proteomes" id="UP000828941">
    <property type="component" value="Chromosome 13"/>
</dbReference>
<proteinExistence type="predicted"/>
<accession>A0ACB9KRT0</accession>
<reference evidence="1 2" key="1">
    <citation type="journal article" date="2022" name="DNA Res.">
        <title>Chromosomal-level genome assembly of the orchid tree Bauhinia variegata (Leguminosae; Cercidoideae) supports the allotetraploid origin hypothesis of Bauhinia.</title>
        <authorList>
            <person name="Zhong Y."/>
            <person name="Chen Y."/>
            <person name="Zheng D."/>
            <person name="Pang J."/>
            <person name="Liu Y."/>
            <person name="Luo S."/>
            <person name="Meng S."/>
            <person name="Qian L."/>
            <person name="Wei D."/>
            <person name="Dai S."/>
            <person name="Zhou R."/>
        </authorList>
    </citation>
    <scope>NUCLEOTIDE SEQUENCE [LARGE SCALE GENOMIC DNA]</scope>
    <source>
        <strain evidence="1">BV-YZ2020</strain>
    </source>
</reference>
<keyword evidence="2" id="KW-1185">Reference proteome</keyword>
<sequence>MGNLGALLKHPEEIYPLLKFKMAIKNAKKQIPKKPHWAFCYTILHKVAGSSAFIIQHLHSELRDSILILYLVLRALDTIGGTDDCKVLMEHFHHVQVAFLDLKKSHQDVIKDTTKKRWEQEWQNLSIETIEDLIEYAHHVAGLVGIRLSRLFYASGLEDLAPDSLSNSTGLLLQIQVSFRFCAIPQVKAVGILALCYNNTDVFRVSLKLRRGLIAKLFHQIRTMSDVYDCLLEFTSIIKAKVEMHDPNASTTLNRLDAIQKICRESKPLNHSGRKYYAMSKEQGYHSVWVR</sequence>
<dbReference type="EMBL" id="CM039438">
    <property type="protein sequence ID" value="KAI4300064.1"/>
    <property type="molecule type" value="Genomic_DNA"/>
</dbReference>
<organism evidence="1 2">
    <name type="scientific">Bauhinia variegata</name>
    <name type="common">Purple orchid tree</name>
    <name type="synonym">Phanera variegata</name>
    <dbReference type="NCBI Taxonomy" id="167791"/>
    <lineage>
        <taxon>Eukaryota</taxon>
        <taxon>Viridiplantae</taxon>
        <taxon>Streptophyta</taxon>
        <taxon>Embryophyta</taxon>
        <taxon>Tracheophyta</taxon>
        <taxon>Spermatophyta</taxon>
        <taxon>Magnoliopsida</taxon>
        <taxon>eudicotyledons</taxon>
        <taxon>Gunneridae</taxon>
        <taxon>Pentapetalae</taxon>
        <taxon>rosids</taxon>
        <taxon>fabids</taxon>
        <taxon>Fabales</taxon>
        <taxon>Fabaceae</taxon>
        <taxon>Cercidoideae</taxon>
        <taxon>Cercideae</taxon>
        <taxon>Bauhiniinae</taxon>
        <taxon>Bauhinia</taxon>
    </lineage>
</organism>
<protein>
    <submittedName>
        <fullName evidence="1">Uncharacterized protein</fullName>
    </submittedName>
</protein>